<gene>
    <name evidence="1" type="ORF">PSI23_07510</name>
</gene>
<name>A0ABT5LDJ9_9GAMM</name>
<sequence>MAKYTTNIPMAEFDDNGLAIDAGWVEVYHCHAQTREFLGKSYDSVPVGFSIVSDAYLDEPELPDAEDIAVIRSPDETCWLQVPDYRGKKAYHIKTQAPQRVQKIGELAIDLTLLEPNTPFDKWEGKKWVTDTMAKQRHDRQQAEKQREELREQAEKIITPLQYAIDTGLATETEEHALVAWKKYLVTLIRLDVSDVTHIIWPERPDVAA</sequence>
<evidence type="ECO:0000313" key="2">
    <source>
        <dbReference type="Proteomes" id="UP001217178"/>
    </source>
</evidence>
<organism evidence="1 2">
    <name type="scientific">Xenorhabdus yunnanensis</name>
    <dbReference type="NCBI Taxonomy" id="3025878"/>
    <lineage>
        <taxon>Bacteria</taxon>
        <taxon>Pseudomonadati</taxon>
        <taxon>Pseudomonadota</taxon>
        <taxon>Gammaproteobacteria</taxon>
        <taxon>Enterobacterales</taxon>
        <taxon>Morganellaceae</taxon>
        <taxon>Xenorhabdus</taxon>
    </lineage>
</organism>
<dbReference type="Pfam" id="PF02413">
    <property type="entry name" value="Caudo_TAP"/>
    <property type="match status" value="1"/>
</dbReference>
<comment type="caution">
    <text evidence="1">The sequence shown here is derived from an EMBL/GenBank/DDBJ whole genome shotgun (WGS) entry which is preliminary data.</text>
</comment>
<evidence type="ECO:0000313" key="1">
    <source>
        <dbReference type="EMBL" id="MDC9589172.1"/>
    </source>
</evidence>
<dbReference type="InterPro" id="IPR051220">
    <property type="entry name" value="TFA_Chaperone"/>
</dbReference>
<dbReference type="InterPro" id="IPR003458">
    <property type="entry name" value="Phage_T4_Gp38_tail_assem"/>
</dbReference>
<keyword evidence="2" id="KW-1185">Reference proteome</keyword>
<dbReference type="RefSeq" id="WP_273554500.1">
    <property type="nucleotide sequence ID" value="NZ_JAQRFI010000013.1"/>
</dbReference>
<accession>A0ABT5LDJ9</accession>
<dbReference type="PANTHER" id="PTHR34413:SF2">
    <property type="entry name" value="PROPHAGE TAIL FIBER ASSEMBLY PROTEIN HOMOLOG TFAE-RELATED"/>
    <property type="match status" value="1"/>
</dbReference>
<dbReference type="Proteomes" id="UP001217178">
    <property type="component" value="Unassembled WGS sequence"/>
</dbReference>
<dbReference type="PANTHER" id="PTHR34413">
    <property type="entry name" value="PROPHAGE TAIL FIBER ASSEMBLY PROTEIN HOMOLOG TFAE-RELATED-RELATED"/>
    <property type="match status" value="1"/>
</dbReference>
<dbReference type="EMBL" id="JAQRFI010000013">
    <property type="protein sequence ID" value="MDC9589172.1"/>
    <property type="molecule type" value="Genomic_DNA"/>
</dbReference>
<reference evidence="1 2" key="1">
    <citation type="submission" date="2023-02" db="EMBL/GenBank/DDBJ databases">
        <title>Entomopathogenic bacteria.</title>
        <authorList>
            <person name="Machado R.A."/>
        </authorList>
    </citation>
    <scope>NUCLEOTIDE SEQUENCE [LARGE SCALE GENOMIC DNA]</scope>
    <source>
        <strain evidence="1 2">XENO-10</strain>
    </source>
</reference>
<protein>
    <submittedName>
        <fullName evidence="1">Tail fiber assembly protein</fullName>
    </submittedName>
</protein>
<proteinExistence type="predicted"/>